<evidence type="ECO:0000256" key="4">
    <source>
        <dbReference type="ARBA" id="ARBA00022845"/>
    </source>
</evidence>
<sequence>MLIITRKKDESLIIGDDIEITVLKLEDGSVKLGINAPRETPILRKELYEAVREENKKAMNIDLNLLNKLKK</sequence>
<comment type="similarity">
    <text evidence="6">Belongs to the CsrA/RsmA family.</text>
</comment>
<evidence type="ECO:0000313" key="7">
    <source>
        <dbReference type="EMBL" id="AOR22902.1"/>
    </source>
</evidence>
<keyword evidence="8" id="KW-1185">Reference proteome</keyword>
<dbReference type="GO" id="GO:0045947">
    <property type="term" value="P:negative regulation of translational initiation"/>
    <property type="evidence" value="ECO:0007669"/>
    <property type="project" value="UniProtKB-UniRule"/>
</dbReference>
<evidence type="ECO:0000256" key="1">
    <source>
        <dbReference type="ARBA" id="ARBA00022490"/>
    </source>
</evidence>
<dbReference type="FunFam" id="2.60.40.4380:FF:000002">
    <property type="entry name" value="Translational regulator CsrA"/>
    <property type="match status" value="1"/>
</dbReference>
<evidence type="ECO:0000256" key="5">
    <source>
        <dbReference type="ARBA" id="ARBA00022884"/>
    </source>
</evidence>
<organism evidence="7 8">
    <name type="scientific">Clostridium taeniosporum</name>
    <dbReference type="NCBI Taxonomy" id="394958"/>
    <lineage>
        <taxon>Bacteria</taxon>
        <taxon>Bacillati</taxon>
        <taxon>Bacillota</taxon>
        <taxon>Clostridia</taxon>
        <taxon>Eubacteriales</taxon>
        <taxon>Clostridiaceae</taxon>
        <taxon>Clostridium</taxon>
    </lineage>
</organism>
<dbReference type="SUPFAM" id="SSF117130">
    <property type="entry name" value="CsrA-like"/>
    <property type="match status" value="1"/>
</dbReference>
<name>A0A1D7XHW1_9CLOT</name>
<dbReference type="NCBIfam" id="TIGR00202">
    <property type="entry name" value="csrA"/>
    <property type="match status" value="1"/>
</dbReference>
<proteinExistence type="inferred from homology"/>
<keyword evidence="3 6" id="KW-1005">Bacterial flagellum biogenesis</keyword>
<keyword evidence="5 6" id="KW-0694">RNA-binding</keyword>
<dbReference type="OrthoDB" id="9809061at2"/>
<dbReference type="RefSeq" id="WP_069679060.1">
    <property type="nucleotide sequence ID" value="NZ_CP017253.2"/>
</dbReference>
<dbReference type="STRING" id="394958.BGI42_03870"/>
<dbReference type="Pfam" id="PF02599">
    <property type="entry name" value="CsrA"/>
    <property type="match status" value="1"/>
</dbReference>
<keyword evidence="1 6" id="KW-0963">Cytoplasm</keyword>
<comment type="subunit">
    <text evidence="6">Homodimer; the beta-strands of each monomer intercalate to form a hydrophobic core, while the alpha-helices form wings that extend away from the core.</text>
</comment>
<comment type="subcellular location">
    <subcellularLocation>
        <location evidence="6">Cytoplasm</location>
    </subcellularLocation>
</comment>
<reference evidence="8" key="1">
    <citation type="submission" date="2016-09" db="EMBL/GenBank/DDBJ databases">
        <title>Genomics of Clostridium taeniosporum, an organism which forms endospores with ribbon-like appendages.</title>
        <authorList>
            <person name="Walker J.R."/>
        </authorList>
    </citation>
    <scope>NUCLEOTIDE SEQUENCE [LARGE SCALE GENOMIC DNA]</scope>
    <source>
        <strain evidence="8">1/k</strain>
    </source>
</reference>
<evidence type="ECO:0000256" key="6">
    <source>
        <dbReference type="HAMAP-Rule" id="MF_00167"/>
    </source>
</evidence>
<comment type="function">
    <text evidence="6">A translational regulator that binds mRNA to regulate translation initiation and/or mRNA stability. Usually binds in the 5'-UTR at or near the Shine-Dalgarno sequence preventing ribosome-binding, thus repressing translation. Its main target seems to be the major flagellin gene, while its function is anatagonized by FliW.</text>
</comment>
<dbReference type="AlphaFoldDB" id="A0A1D7XHW1"/>
<evidence type="ECO:0000256" key="2">
    <source>
        <dbReference type="ARBA" id="ARBA00022491"/>
    </source>
</evidence>
<keyword evidence="4 6" id="KW-0810">Translation regulation</keyword>
<keyword evidence="2 6" id="KW-0678">Repressor</keyword>
<dbReference type="InterPro" id="IPR036107">
    <property type="entry name" value="CsrA_sf"/>
</dbReference>
<dbReference type="GO" id="GO:0044781">
    <property type="term" value="P:bacterial-type flagellum organization"/>
    <property type="evidence" value="ECO:0007669"/>
    <property type="project" value="UniProtKB-KW"/>
</dbReference>
<gene>
    <name evidence="6 7" type="primary">csrA</name>
    <name evidence="7" type="ORF">BGI42_03870</name>
</gene>
<dbReference type="InterPro" id="IPR003751">
    <property type="entry name" value="CsrA"/>
</dbReference>
<dbReference type="EMBL" id="CP017253">
    <property type="protein sequence ID" value="AOR22902.1"/>
    <property type="molecule type" value="Genomic_DNA"/>
</dbReference>
<evidence type="ECO:0000256" key="3">
    <source>
        <dbReference type="ARBA" id="ARBA00022795"/>
    </source>
</evidence>
<evidence type="ECO:0000313" key="8">
    <source>
        <dbReference type="Proteomes" id="UP000094652"/>
    </source>
</evidence>
<dbReference type="NCBIfam" id="NF002469">
    <property type="entry name" value="PRK01712.1"/>
    <property type="match status" value="1"/>
</dbReference>
<dbReference type="GO" id="GO:0005829">
    <property type="term" value="C:cytosol"/>
    <property type="evidence" value="ECO:0007669"/>
    <property type="project" value="TreeGrafter"/>
</dbReference>
<dbReference type="HAMAP" id="MF_00167">
    <property type="entry name" value="CsrA"/>
    <property type="match status" value="1"/>
</dbReference>
<dbReference type="PANTHER" id="PTHR34984:SF1">
    <property type="entry name" value="CARBON STORAGE REGULATOR"/>
    <property type="match status" value="1"/>
</dbReference>
<dbReference type="GO" id="GO:0048027">
    <property type="term" value="F:mRNA 5'-UTR binding"/>
    <property type="evidence" value="ECO:0007669"/>
    <property type="project" value="UniProtKB-UniRule"/>
</dbReference>
<dbReference type="PANTHER" id="PTHR34984">
    <property type="entry name" value="CARBON STORAGE REGULATOR"/>
    <property type="match status" value="1"/>
</dbReference>
<dbReference type="GO" id="GO:0006109">
    <property type="term" value="P:regulation of carbohydrate metabolic process"/>
    <property type="evidence" value="ECO:0007669"/>
    <property type="project" value="InterPro"/>
</dbReference>
<protein>
    <recommendedName>
        <fullName evidence="6">Translational regulator CsrA</fullName>
    </recommendedName>
</protein>
<accession>A0A1D7XHW1</accession>
<dbReference type="Gene3D" id="2.60.40.4380">
    <property type="entry name" value="Translational regulator CsrA"/>
    <property type="match status" value="1"/>
</dbReference>
<dbReference type="GO" id="GO:1902208">
    <property type="term" value="P:regulation of bacterial-type flagellum assembly"/>
    <property type="evidence" value="ECO:0007669"/>
    <property type="project" value="UniProtKB-UniRule"/>
</dbReference>
<dbReference type="Proteomes" id="UP000094652">
    <property type="component" value="Chromosome"/>
</dbReference>
<dbReference type="GO" id="GO:0006402">
    <property type="term" value="P:mRNA catabolic process"/>
    <property type="evidence" value="ECO:0007669"/>
    <property type="project" value="InterPro"/>
</dbReference>
<dbReference type="KEGG" id="ctae:BGI42_03870"/>